<dbReference type="GO" id="GO:0003723">
    <property type="term" value="F:RNA binding"/>
    <property type="evidence" value="ECO:0007669"/>
    <property type="project" value="TreeGrafter"/>
</dbReference>
<dbReference type="HOGENOM" id="CLU_025506_0_0_1"/>
<dbReference type="OMA" id="EVWVFDQ"/>
<sequence>MKRAVDLSEAFLKVSFEEIENTDASETTTKEGDKIYSDWQKENGAQVMDAAFVLTNILRERYPKHSCVRVSNPWMFPVLQFPDMMQQPLPDETMDLLVAGFTPFLRRTGRKGGLLNMSVNFGGFMAAWRQYDFIIYHAIFPMGMYKDTNFWVLHQGPTIPIYEFLSAVGTWFQELHEEILVFEQGMWTKDGNLYQQIQKAHWEDVILNDKFKTAIRRDISEFFKSEAVYKDLAVPWKRGLLFYGPAGNGKTISLKAAMHETDKPILYVRNLISWMGEEYAISMVFGMARAWSPCILVFEDLDSLINMRNRSYFLNQVDGVESNDGIMMIATTNHLEQIDGSVYRPSRFDRQYLFDIPDEEERRLYCAYWQNKLARNDRVDFPDKLADEIAKLSDTLSFAYLKEAFVATLIRMAGDPDVEFAENLREQVKELKKQVGHRSQIVPQVPEGPSMSAAVSELGSIRELLVRMTGGDMPRGLTTETVVPSSNLGLYRWK</sequence>
<comment type="similarity">
    <text evidence="1">Belongs to the AAA ATPase family.</text>
</comment>
<proteinExistence type="inferred from homology"/>
<dbReference type="SUPFAM" id="SSF52540">
    <property type="entry name" value="P-loop containing nucleoside triphosphate hydrolases"/>
    <property type="match status" value="1"/>
</dbReference>
<dbReference type="CDD" id="cd19481">
    <property type="entry name" value="RecA-like_protease"/>
    <property type="match status" value="1"/>
</dbReference>
<keyword evidence="1" id="KW-0547">Nucleotide-binding</keyword>
<keyword evidence="4" id="KW-1185">Reference proteome</keyword>
<dbReference type="AlphaFoldDB" id="G4TQR6"/>
<dbReference type="Gene3D" id="3.40.50.300">
    <property type="entry name" value="P-loop containing nucleotide triphosphate hydrolases"/>
    <property type="match status" value="1"/>
</dbReference>
<dbReference type="eggNOG" id="KOG0733">
    <property type="taxonomic scope" value="Eukaryota"/>
</dbReference>
<name>G4TQR6_SERID</name>
<dbReference type="PANTHER" id="PTHR23077:SF132">
    <property type="entry name" value="ATP-DEPENDENT ZN PROTEASE"/>
    <property type="match status" value="1"/>
</dbReference>
<dbReference type="OrthoDB" id="2115716at2759"/>
<dbReference type="GO" id="GO:0005524">
    <property type="term" value="F:ATP binding"/>
    <property type="evidence" value="ECO:0007669"/>
    <property type="project" value="UniProtKB-KW"/>
</dbReference>
<dbReference type="PANTHER" id="PTHR23077">
    <property type="entry name" value="AAA-FAMILY ATPASE"/>
    <property type="match status" value="1"/>
</dbReference>
<dbReference type="InterPro" id="IPR050168">
    <property type="entry name" value="AAA_ATPase_domain"/>
</dbReference>
<dbReference type="GO" id="GO:0005634">
    <property type="term" value="C:nucleus"/>
    <property type="evidence" value="ECO:0007669"/>
    <property type="project" value="TreeGrafter"/>
</dbReference>
<dbReference type="InterPro" id="IPR003959">
    <property type="entry name" value="ATPase_AAA_core"/>
</dbReference>
<evidence type="ECO:0000256" key="1">
    <source>
        <dbReference type="RuleBase" id="RU003651"/>
    </source>
</evidence>
<dbReference type="InParanoid" id="G4TQR6"/>
<keyword evidence="1" id="KW-0067">ATP-binding</keyword>
<evidence type="ECO:0000313" key="4">
    <source>
        <dbReference type="Proteomes" id="UP000007148"/>
    </source>
</evidence>
<dbReference type="GO" id="GO:0016887">
    <property type="term" value="F:ATP hydrolysis activity"/>
    <property type="evidence" value="ECO:0007669"/>
    <property type="project" value="InterPro"/>
</dbReference>
<organism evidence="3 4">
    <name type="scientific">Serendipita indica (strain DSM 11827)</name>
    <name type="common">Root endophyte fungus</name>
    <name type="synonym">Piriformospora indica</name>
    <dbReference type="NCBI Taxonomy" id="1109443"/>
    <lineage>
        <taxon>Eukaryota</taxon>
        <taxon>Fungi</taxon>
        <taxon>Dikarya</taxon>
        <taxon>Basidiomycota</taxon>
        <taxon>Agaricomycotina</taxon>
        <taxon>Agaricomycetes</taxon>
        <taxon>Sebacinales</taxon>
        <taxon>Serendipitaceae</taxon>
        <taxon>Serendipita</taxon>
    </lineage>
</organism>
<protein>
    <recommendedName>
        <fullName evidence="2">ATPase AAA-type core domain-containing protein</fullName>
    </recommendedName>
</protein>
<dbReference type="STRING" id="1109443.G4TQR6"/>
<dbReference type="EMBL" id="CAFZ01000242">
    <property type="protein sequence ID" value="CCA73659.1"/>
    <property type="molecule type" value="Genomic_DNA"/>
</dbReference>
<reference evidence="3 4" key="1">
    <citation type="journal article" date="2011" name="PLoS Pathog.">
        <title>Endophytic Life Strategies Decoded by Genome and Transcriptome Analyses of the Mutualistic Root Symbiont Piriformospora indica.</title>
        <authorList>
            <person name="Zuccaro A."/>
            <person name="Lahrmann U."/>
            <person name="Guldener U."/>
            <person name="Langen G."/>
            <person name="Pfiffi S."/>
            <person name="Biedenkopf D."/>
            <person name="Wong P."/>
            <person name="Samans B."/>
            <person name="Grimm C."/>
            <person name="Basiewicz M."/>
            <person name="Murat C."/>
            <person name="Martin F."/>
            <person name="Kogel K.H."/>
        </authorList>
    </citation>
    <scope>NUCLEOTIDE SEQUENCE [LARGE SCALE GENOMIC DNA]</scope>
    <source>
        <strain evidence="3 4">DSM 11827</strain>
    </source>
</reference>
<evidence type="ECO:0000259" key="2">
    <source>
        <dbReference type="Pfam" id="PF00004"/>
    </source>
</evidence>
<feature type="domain" description="ATPase AAA-type core" evidence="2">
    <location>
        <begin position="240"/>
        <end position="355"/>
    </location>
</feature>
<dbReference type="Pfam" id="PF00004">
    <property type="entry name" value="AAA"/>
    <property type="match status" value="1"/>
</dbReference>
<dbReference type="PROSITE" id="PS00674">
    <property type="entry name" value="AAA"/>
    <property type="match status" value="1"/>
</dbReference>
<dbReference type="InterPro" id="IPR003960">
    <property type="entry name" value="ATPase_AAA_CS"/>
</dbReference>
<dbReference type="Proteomes" id="UP000007148">
    <property type="component" value="Unassembled WGS sequence"/>
</dbReference>
<comment type="caution">
    <text evidence="3">The sequence shown here is derived from an EMBL/GenBank/DDBJ whole genome shotgun (WGS) entry which is preliminary data.</text>
</comment>
<accession>G4TQR6</accession>
<dbReference type="GO" id="GO:1990275">
    <property type="term" value="F:preribosome binding"/>
    <property type="evidence" value="ECO:0007669"/>
    <property type="project" value="TreeGrafter"/>
</dbReference>
<evidence type="ECO:0000313" key="3">
    <source>
        <dbReference type="EMBL" id="CCA73659.1"/>
    </source>
</evidence>
<dbReference type="GO" id="GO:0042254">
    <property type="term" value="P:ribosome biogenesis"/>
    <property type="evidence" value="ECO:0007669"/>
    <property type="project" value="TreeGrafter"/>
</dbReference>
<dbReference type="InterPro" id="IPR027417">
    <property type="entry name" value="P-loop_NTPase"/>
</dbReference>
<gene>
    <name evidence="3" type="ORF">PIIN_07612</name>
</gene>